<dbReference type="GeneID" id="36395779"/>
<accession>A0A0P1ARX4</accession>
<reference evidence="2" key="1">
    <citation type="submission" date="2014-09" db="EMBL/GenBank/DDBJ databases">
        <authorList>
            <person name="Sharma Rahul"/>
            <person name="Thines Marco"/>
        </authorList>
    </citation>
    <scope>NUCLEOTIDE SEQUENCE [LARGE SCALE GENOMIC DNA]</scope>
</reference>
<evidence type="ECO:0000313" key="2">
    <source>
        <dbReference type="Proteomes" id="UP000054928"/>
    </source>
</evidence>
<dbReference type="EMBL" id="CCYD01001204">
    <property type="protein sequence ID" value="CEG44356.1"/>
    <property type="molecule type" value="Genomic_DNA"/>
</dbReference>
<evidence type="ECO:0000313" key="1">
    <source>
        <dbReference type="EMBL" id="CEG44356.1"/>
    </source>
</evidence>
<organism evidence="1 2">
    <name type="scientific">Plasmopara halstedii</name>
    <name type="common">Downy mildew of sunflower</name>
    <dbReference type="NCBI Taxonomy" id="4781"/>
    <lineage>
        <taxon>Eukaryota</taxon>
        <taxon>Sar</taxon>
        <taxon>Stramenopiles</taxon>
        <taxon>Oomycota</taxon>
        <taxon>Peronosporomycetes</taxon>
        <taxon>Peronosporales</taxon>
        <taxon>Peronosporaceae</taxon>
        <taxon>Plasmopara</taxon>
    </lineage>
</organism>
<dbReference type="Proteomes" id="UP000054928">
    <property type="component" value="Unassembled WGS sequence"/>
</dbReference>
<protein>
    <submittedName>
        <fullName evidence="1">Uncharacterized protein</fullName>
    </submittedName>
</protein>
<proteinExistence type="predicted"/>
<dbReference type="RefSeq" id="XP_024580725.1">
    <property type="nucleotide sequence ID" value="XM_024730449.1"/>
</dbReference>
<name>A0A0P1ARX4_PLAHL</name>
<keyword evidence="2" id="KW-1185">Reference proteome</keyword>
<sequence>MLVVEIKPLLVHLNFYINAFSANLQSSEGREGGIYFSVKKLAVPLHKKHFSIDCLEETDVVSAREPKHASHGLSARTAVIGPKFSRDNSRDFISK</sequence>
<dbReference type="AlphaFoldDB" id="A0A0P1ARX4"/>